<dbReference type="EMBL" id="BARV01011433">
    <property type="protein sequence ID" value="GAI07925.1"/>
    <property type="molecule type" value="Genomic_DNA"/>
</dbReference>
<reference evidence="11" key="1">
    <citation type="journal article" date="2014" name="Front. Microbiol.">
        <title>High frequency of phylogenetically diverse reductive dehalogenase-homologous genes in deep subseafloor sedimentary metagenomes.</title>
        <authorList>
            <person name="Kawai M."/>
            <person name="Futagami T."/>
            <person name="Toyoda A."/>
            <person name="Takaki Y."/>
            <person name="Nishi S."/>
            <person name="Hori S."/>
            <person name="Arai W."/>
            <person name="Tsubouchi T."/>
            <person name="Morono Y."/>
            <person name="Uchiyama I."/>
            <person name="Ito T."/>
            <person name="Fujiyama A."/>
            <person name="Inagaki F."/>
            <person name="Takami H."/>
        </authorList>
    </citation>
    <scope>NUCLEOTIDE SEQUENCE</scope>
    <source>
        <strain evidence="11">Expedition CK06-06</strain>
    </source>
</reference>
<dbReference type="PANTHER" id="PTHR30081">
    <property type="entry name" value="PROTEIN-EXPORT MEMBRANE PROTEIN SEC"/>
    <property type="match status" value="1"/>
</dbReference>
<sequence>MFDIVGKRFWFFLISGVVILIAIISLATFGLKFGIEFSSGALVTISFEQEVDQDNLKQELASLGYPNALIQHTSGGDFLIRTHELTSEDKTNLEDALADKFGHLSETEFNSVSPMIAAETTQNAAIAVAVAAVGILLYITWAFRRMPKPFHYGTCAIVALLHDALV</sequence>
<accession>X1LZT6</accession>
<evidence type="ECO:0000256" key="8">
    <source>
        <dbReference type="ARBA" id="ARBA00023136"/>
    </source>
</evidence>
<dbReference type="AlphaFoldDB" id="X1LZT6"/>
<keyword evidence="6 9" id="KW-1133">Transmembrane helix</keyword>
<keyword evidence="8 9" id="KW-0472">Membrane</keyword>
<dbReference type="Pfam" id="PF02355">
    <property type="entry name" value="SecD_SecF_C"/>
    <property type="match status" value="1"/>
</dbReference>
<evidence type="ECO:0000256" key="2">
    <source>
        <dbReference type="ARBA" id="ARBA00022448"/>
    </source>
</evidence>
<keyword evidence="2" id="KW-0813">Transport</keyword>
<dbReference type="Pfam" id="PF07549">
    <property type="entry name" value="Sec_GG"/>
    <property type="match status" value="1"/>
</dbReference>
<dbReference type="InterPro" id="IPR048634">
    <property type="entry name" value="SecD_SecF_C"/>
</dbReference>
<keyword evidence="4 9" id="KW-0812">Transmembrane</keyword>
<feature type="domain" description="Protein export membrane protein SecD/SecF C-terminal" evidence="10">
    <location>
        <begin position="94"/>
        <end position="166"/>
    </location>
</feature>
<evidence type="ECO:0000256" key="4">
    <source>
        <dbReference type="ARBA" id="ARBA00022692"/>
    </source>
</evidence>
<dbReference type="GO" id="GO:0015031">
    <property type="term" value="P:protein transport"/>
    <property type="evidence" value="ECO:0007669"/>
    <property type="project" value="UniProtKB-KW"/>
</dbReference>
<gene>
    <name evidence="11" type="ORF">S06H3_21693</name>
</gene>
<dbReference type="GO" id="GO:0005886">
    <property type="term" value="C:plasma membrane"/>
    <property type="evidence" value="ECO:0007669"/>
    <property type="project" value="UniProtKB-SubCell"/>
</dbReference>
<evidence type="ECO:0000256" key="5">
    <source>
        <dbReference type="ARBA" id="ARBA00022927"/>
    </source>
</evidence>
<evidence type="ECO:0000256" key="7">
    <source>
        <dbReference type="ARBA" id="ARBA00023010"/>
    </source>
</evidence>
<keyword evidence="5" id="KW-0653">Protein transport</keyword>
<protein>
    <recommendedName>
        <fullName evidence="10">Protein export membrane protein SecD/SecF C-terminal domain-containing protein</fullName>
    </recommendedName>
</protein>
<feature type="non-terminal residue" evidence="11">
    <location>
        <position position="166"/>
    </location>
</feature>
<evidence type="ECO:0000256" key="3">
    <source>
        <dbReference type="ARBA" id="ARBA00022475"/>
    </source>
</evidence>
<keyword evidence="3" id="KW-1003">Cell membrane</keyword>
<organism evidence="11">
    <name type="scientific">marine sediment metagenome</name>
    <dbReference type="NCBI Taxonomy" id="412755"/>
    <lineage>
        <taxon>unclassified sequences</taxon>
        <taxon>metagenomes</taxon>
        <taxon>ecological metagenomes</taxon>
    </lineage>
</organism>
<evidence type="ECO:0000256" key="6">
    <source>
        <dbReference type="ARBA" id="ARBA00022989"/>
    </source>
</evidence>
<evidence type="ECO:0000256" key="1">
    <source>
        <dbReference type="ARBA" id="ARBA00004651"/>
    </source>
</evidence>
<keyword evidence="7" id="KW-0811">Translocation</keyword>
<proteinExistence type="predicted"/>
<evidence type="ECO:0000259" key="10">
    <source>
        <dbReference type="Pfam" id="PF02355"/>
    </source>
</evidence>
<name>X1LZT6_9ZZZZ</name>
<feature type="transmembrane region" description="Helical" evidence="9">
    <location>
        <begin position="9"/>
        <end position="31"/>
    </location>
</feature>
<comment type="caution">
    <text evidence="11">The sequence shown here is derived from an EMBL/GenBank/DDBJ whole genome shotgun (WGS) entry which is preliminary data.</text>
</comment>
<feature type="transmembrane region" description="Helical" evidence="9">
    <location>
        <begin position="124"/>
        <end position="143"/>
    </location>
</feature>
<dbReference type="PANTHER" id="PTHR30081:SF8">
    <property type="entry name" value="PROTEIN TRANSLOCASE SUBUNIT SECF"/>
    <property type="match status" value="1"/>
</dbReference>
<dbReference type="InterPro" id="IPR022646">
    <property type="entry name" value="SecD/SecF_CS"/>
</dbReference>
<comment type="subcellular location">
    <subcellularLocation>
        <location evidence="1">Cell membrane</location>
        <topology evidence="1">Multi-pass membrane protein</topology>
    </subcellularLocation>
</comment>
<dbReference type="InterPro" id="IPR022813">
    <property type="entry name" value="SecD/SecF_arch_bac"/>
</dbReference>
<evidence type="ECO:0000313" key="11">
    <source>
        <dbReference type="EMBL" id="GAI07925.1"/>
    </source>
</evidence>
<evidence type="ECO:0000256" key="9">
    <source>
        <dbReference type="SAM" id="Phobius"/>
    </source>
</evidence>